<evidence type="ECO:0000313" key="1">
    <source>
        <dbReference type="EMBL" id="KAI3756554.1"/>
    </source>
</evidence>
<organism evidence="1 2">
    <name type="scientific">Smallanthus sonchifolius</name>
    <dbReference type="NCBI Taxonomy" id="185202"/>
    <lineage>
        <taxon>Eukaryota</taxon>
        <taxon>Viridiplantae</taxon>
        <taxon>Streptophyta</taxon>
        <taxon>Embryophyta</taxon>
        <taxon>Tracheophyta</taxon>
        <taxon>Spermatophyta</taxon>
        <taxon>Magnoliopsida</taxon>
        <taxon>eudicotyledons</taxon>
        <taxon>Gunneridae</taxon>
        <taxon>Pentapetalae</taxon>
        <taxon>asterids</taxon>
        <taxon>campanulids</taxon>
        <taxon>Asterales</taxon>
        <taxon>Asteraceae</taxon>
        <taxon>Asteroideae</taxon>
        <taxon>Heliantheae alliance</taxon>
        <taxon>Millerieae</taxon>
        <taxon>Smallanthus</taxon>
    </lineage>
</organism>
<gene>
    <name evidence="1" type="ORF">L1987_56375</name>
</gene>
<keyword evidence="2" id="KW-1185">Reference proteome</keyword>
<sequence length="262" mass="29990">MIHSIIDIPDVEEVLSVKTEPAKTCFDDFIMTAFLFQTVGRVFNRINSPIHQPDLHLPRSTSFTRIDLLLQLPSTIFSYPRLSPLIYEHANELTSHGSRPPNPSPTRTIMLVETTTTAAPARQKQTCKFKSFSGPGLILRFINPIFISHDRPPSHGSTSFCSYLLRFFHTHGYLHLFMNMLMNLHHTDHVLQIRLQLGRLCWLRPPQQQLRQGRSRHGVDLAPDVGRFFKHILLIFLIQKVATGLRFIAGVCKMMNIANTEL</sequence>
<dbReference type="EMBL" id="CM042035">
    <property type="protein sequence ID" value="KAI3756554.1"/>
    <property type="molecule type" value="Genomic_DNA"/>
</dbReference>
<evidence type="ECO:0000313" key="2">
    <source>
        <dbReference type="Proteomes" id="UP001056120"/>
    </source>
</evidence>
<protein>
    <submittedName>
        <fullName evidence="1">Uncharacterized protein</fullName>
    </submittedName>
</protein>
<proteinExistence type="predicted"/>
<name>A0ACB9EC94_9ASTR</name>
<dbReference type="Proteomes" id="UP001056120">
    <property type="component" value="Linkage Group LG18"/>
</dbReference>
<reference evidence="2" key="1">
    <citation type="journal article" date="2022" name="Mol. Ecol. Resour.">
        <title>The genomes of chicory, endive, great burdock and yacon provide insights into Asteraceae palaeo-polyploidization history and plant inulin production.</title>
        <authorList>
            <person name="Fan W."/>
            <person name="Wang S."/>
            <person name="Wang H."/>
            <person name="Wang A."/>
            <person name="Jiang F."/>
            <person name="Liu H."/>
            <person name="Zhao H."/>
            <person name="Xu D."/>
            <person name="Zhang Y."/>
        </authorList>
    </citation>
    <scope>NUCLEOTIDE SEQUENCE [LARGE SCALE GENOMIC DNA]</scope>
    <source>
        <strain evidence="2">cv. Yunnan</strain>
    </source>
</reference>
<reference evidence="1 2" key="2">
    <citation type="journal article" date="2022" name="Mol. Ecol. Resour.">
        <title>The genomes of chicory, endive, great burdock and yacon provide insights into Asteraceae paleo-polyploidization history and plant inulin production.</title>
        <authorList>
            <person name="Fan W."/>
            <person name="Wang S."/>
            <person name="Wang H."/>
            <person name="Wang A."/>
            <person name="Jiang F."/>
            <person name="Liu H."/>
            <person name="Zhao H."/>
            <person name="Xu D."/>
            <person name="Zhang Y."/>
        </authorList>
    </citation>
    <scope>NUCLEOTIDE SEQUENCE [LARGE SCALE GENOMIC DNA]</scope>
    <source>
        <strain evidence="2">cv. Yunnan</strain>
        <tissue evidence="1">Leaves</tissue>
    </source>
</reference>
<accession>A0ACB9EC94</accession>
<comment type="caution">
    <text evidence="1">The sequence shown here is derived from an EMBL/GenBank/DDBJ whole genome shotgun (WGS) entry which is preliminary data.</text>
</comment>